<dbReference type="Pfam" id="PF03392">
    <property type="entry name" value="OS-D"/>
    <property type="match status" value="1"/>
</dbReference>
<feature type="signal peptide" evidence="1">
    <location>
        <begin position="1"/>
        <end position="16"/>
    </location>
</feature>
<protein>
    <submittedName>
        <fullName evidence="2">Chemosensory protein 4</fullName>
    </submittedName>
</protein>
<evidence type="ECO:0000313" key="2">
    <source>
        <dbReference type="EMBL" id="QEV81549.1"/>
    </source>
</evidence>
<dbReference type="PANTHER" id="PTHR11257:SF13">
    <property type="entry name" value="GEO07322P1"/>
    <property type="match status" value="1"/>
</dbReference>
<name>A0A5J6KC78_GRAMO</name>
<evidence type="ECO:0000256" key="1">
    <source>
        <dbReference type="SAM" id="SignalP"/>
    </source>
</evidence>
<dbReference type="InterPro" id="IPR005055">
    <property type="entry name" value="A10/PebIII"/>
</dbReference>
<dbReference type="SUPFAM" id="SSF100910">
    <property type="entry name" value="Chemosensory protein Csp2"/>
    <property type="match status" value="1"/>
</dbReference>
<dbReference type="Gene3D" id="1.10.2080.10">
    <property type="entry name" value="Insect odorant-binding protein A10/Ejaculatory bulb-specific protein 3"/>
    <property type="match status" value="1"/>
</dbReference>
<organism evidence="2">
    <name type="scientific">Grapholita molesta</name>
    <name type="common">Oriental fruit moth</name>
    <name type="synonym">Cydia molesta</name>
    <dbReference type="NCBI Taxonomy" id="192188"/>
    <lineage>
        <taxon>Eukaryota</taxon>
        <taxon>Metazoa</taxon>
        <taxon>Ecdysozoa</taxon>
        <taxon>Arthropoda</taxon>
        <taxon>Hexapoda</taxon>
        <taxon>Insecta</taxon>
        <taxon>Pterygota</taxon>
        <taxon>Neoptera</taxon>
        <taxon>Endopterygota</taxon>
        <taxon>Lepidoptera</taxon>
        <taxon>Glossata</taxon>
        <taxon>Ditrysia</taxon>
        <taxon>Tortricoidea</taxon>
        <taxon>Tortricidae</taxon>
        <taxon>Olethreutinae</taxon>
        <taxon>Grapholitini</taxon>
        <taxon>Grapholita</taxon>
    </lineage>
</organism>
<accession>A0A5J6KC78</accession>
<dbReference type="InterPro" id="IPR036682">
    <property type="entry name" value="OS_D_A10/PebIII_sf"/>
</dbReference>
<proteinExistence type="evidence at transcript level"/>
<dbReference type="EMBL" id="MK640199">
    <property type="protein sequence ID" value="QEV81549.1"/>
    <property type="molecule type" value="mRNA"/>
</dbReference>
<reference evidence="2" key="1">
    <citation type="submission" date="2019-03" db="EMBL/GenBank/DDBJ databases">
        <title>Molecular and Functional Characterization of Chemosensory Proteins From the Oriental Fruit Moth Grapholita molesta (Busck) (Lepidoptera: Tortricidae).</title>
        <authorList>
            <person name="Li G."/>
        </authorList>
    </citation>
    <scope>NUCLEOTIDE SEQUENCE</scope>
</reference>
<dbReference type="PANTHER" id="PTHR11257">
    <property type="entry name" value="CHEMOSENSORY PROTEIN-RELATED"/>
    <property type="match status" value="1"/>
</dbReference>
<dbReference type="AlphaFoldDB" id="A0A5J6KC78"/>
<feature type="chain" id="PRO_5023871046" evidence="1">
    <location>
        <begin position="17"/>
        <end position="124"/>
    </location>
</feature>
<keyword evidence="1" id="KW-0732">Signal</keyword>
<sequence length="124" mass="13999">MKVVLVTCVLLALAAARPEEGYSTKYDSFDAQELVDNVRLLKSYGNCFLDKGPCTAEGHDFKKTIPDALKTNCAKCSPKQRVLIRTVVKGFQSKLPELWKELVAKEDPNNEFHDDFNKFLNESD</sequence>